<proteinExistence type="predicted"/>
<organism evidence="1 2">
    <name type="scientific">Vigna angularis var. angularis</name>
    <dbReference type="NCBI Taxonomy" id="157739"/>
    <lineage>
        <taxon>Eukaryota</taxon>
        <taxon>Viridiplantae</taxon>
        <taxon>Streptophyta</taxon>
        <taxon>Embryophyta</taxon>
        <taxon>Tracheophyta</taxon>
        <taxon>Spermatophyta</taxon>
        <taxon>Magnoliopsida</taxon>
        <taxon>eudicotyledons</taxon>
        <taxon>Gunneridae</taxon>
        <taxon>Pentapetalae</taxon>
        <taxon>rosids</taxon>
        <taxon>fabids</taxon>
        <taxon>Fabales</taxon>
        <taxon>Fabaceae</taxon>
        <taxon>Papilionoideae</taxon>
        <taxon>50 kb inversion clade</taxon>
        <taxon>NPAAA clade</taxon>
        <taxon>indigoferoid/millettioid clade</taxon>
        <taxon>Phaseoleae</taxon>
        <taxon>Vigna</taxon>
    </lineage>
</organism>
<reference evidence="1 2" key="1">
    <citation type="journal article" date="2015" name="Sci. Rep.">
        <title>The power of single molecule real-time sequencing technology in the de novo assembly of a eukaryotic genome.</title>
        <authorList>
            <person name="Sakai H."/>
            <person name="Naito K."/>
            <person name="Ogiso-Tanaka E."/>
            <person name="Takahashi Y."/>
            <person name="Iseki K."/>
            <person name="Muto C."/>
            <person name="Satou K."/>
            <person name="Teruya K."/>
            <person name="Shiroma A."/>
            <person name="Shimoji M."/>
            <person name="Hirano T."/>
            <person name="Itoh T."/>
            <person name="Kaga A."/>
            <person name="Tomooka N."/>
        </authorList>
    </citation>
    <scope>NUCLEOTIDE SEQUENCE [LARGE SCALE GENOMIC DNA]</scope>
    <source>
        <strain evidence="2">cv. Shumari</strain>
    </source>
</reference>
<keyword evidence="2" id="KW-1185">Reference proteome</keyword>
<gene>
    <name evidence="1" type="primary">Vigan.09G148100</name>
    <name evidence="1" type="ORF">VIGAN_09148100</name>
</gene>
<sequence length="83" mass="9752">MPTISDQNCQCSLFKALKMPLPYNDRVHFQDESVPHVPSFNLLEPKIDHQAITKRLLERLLISRTRLREGKGIKFCPCFKKKR</sequence>
<dbReference type="EMBL" id="AP015042">
    <property type="protein sequence ID" value="BAT97899.1"/>
    <property type="molecule type" value="Genomic_DNA"/>
</dbReference>
<evidence type="ECO:0000313" key="2">
    <source>
        <dbReference type="Proteomes" id="UP000291084"/>
    </source>
</evidence>
<dbReference type="Proteomes" id="UP000291084">
    <property type="component" value="Chromosome 9"/>
</dbReference>
<accession>A0A0S3SYS9</accession>
<evidence type="ECO:0000313" key="1">
    <source>
        <dbReference type="EMBL" id="BAT97899.1"/>
    </source>
</evidence>
<dbReference type="AlphaFoldDB" id="A0A0S3SYS9"/>
<protein>
    <submittedName>
        <fullName evidence="1">Uncharacterized protein</fullName>
    </submittedName>
</protein>
<name>A0A0S3SYS9_PHAAN</name>